<keyword evidence="2" id="KW-1185">Reference proteome</keyword>
<protein>
    <recommendedName>
        <fullName evidence="3">Portal protein</fullName>
    </recommendedName>
</protein>
<dbReference type="OrthoDB" id="8321280at2"/>
<sequence>MAKKKGAKPLTDEDILNRIGSPLRKAADWSKDNIAIRGELGLKFYNRELFDTDIAEKGKPDPLKGRSKHVVPMVQEQVTTFVSQFERVFDGQTKVVEFLPSGSEDAPAAKQMTDACNFFVRTQNSYVALLDSWLMNGAITGLGVAHIYFYQEMGWHPPITRKGVPEEELVELVAKEEAGDLKIMSRSEPYPAPLPPELTQQGMTPELLAQMGAPVQMLRDIKVRERNNQWRMGFKSVRPEDFIVSKDARFSQETGGIEARLQGHKCVMARAALVEMGYDEEKVALVTSATESTTGIAMERAKNTDYDQGVGDVEDDVDVYEIYMRLDVDGDGWREHVHLTIAGDLLNAPVLLNVEEVSKFYPYAAFCPFPLPDTLFGHGIADRVGDDQRLVSNIYRSNIDGLQASVNPQKAVNMQAIPNFDDLLNPHPGRIIRVDGDPNEVVKFLSTPYNGGPSMQFADQIKDEVSSVTGVGAAMTAMNATDLQSTSPAALSQHANAQMLIVEKSIRFFADTGIRYSFRVMVDQLRSNPEGAQQILSRLTNEEIPFYSWDPEMDMTTTVAFGVMNRDYMQAVLRETMQWQAQGMDSGLVTPQNIYNTARMYFENAGIKNPDAFITDPSKAPPQPDKPKESTELEIQAKAMQDATAQKAAADKAKNDLKLVELIMEDDRIRDKNDMDFEIERAKNSAQVDTARVEAQINADRETLARGFEQIAAMQPKAPQPPMAPQQ</sequence>
<reference evidence="1 2" key="1">
    <citation type="submission" date="2015-11" db="EMBL/GenBank/DDBJ databases">
        <title>Draft Genome Sequence of the Strain BR 10423 (Rhizobium sp.) isolated from nodules of Mimosa pudica.</title>
        <authorList>
            <person name="Barauna A.C."/>
            <person name="Zilli J.E."/>
            <person name="Simoes-Araujo J.L."/>
            <person name="Reis V.M."/>
            <person name="James E.K."/>
            <person name="Reis F.B.Jr."/>
            <person name="Rouws L.F."/>
            <person name="Passos S.R."/>
            <person name="Gois S.R."/>
        </authorList>
    </citation>
    <scope>NUCLEOTIDE SEQUENCE [LARGE SCALE GENOMIC DNA]</scope>
    <source>
        <strain evidence="1 2">BR10423</strain>
    </source>
</reference>
<dbReference type="EMBL" id="LNCD01000115">
    <property type="protein sequence ID" value="KWV45677.1"/>
    <property type="molecule type" value="Genomic_DNA"/>
</dbReference>
<dbReference type="Pfam" id="PF23899">
    <property type="entry name" value="SU10_portal"/>
    <property type="match status" value="1"/>
</dbReference>
<proteinExistence type="predicted"/>
<name>A0A120FHB7_9HYPH</name>
<gene>
    <name evidence="1" type="ORF">AS026_15845</name>
</gene>
<accession>A0A120FHB7</accession>
<dbReference type="AlphaFoldDB" id="A0A120FHB7"/>
<dbReference type="Proteomes" id="UP000068164">
    <property type="component" value="Unassembled WGS sequence"/>
</dbReference>
<comment type="caution">
    <text evidence="1">The sequence shown here is derived from an EMBL/GenBank/DDBJ whole genome shotgun (WGS) entry which is preliminary data.</text>
</comment>
<evidence type="ECO:0000313" key="1">
    <source>
        <dbReference type="EMBL" id="KWV45677.1"/>
    </source>
</evidence>
<dbReference type="InterPro" id="IPR056909">
    <property type="entry name" value="SU10_portal"/>
</dbReference>
<evidence type="ECO:0008006" key="3">
    <source>
        <dbReference type="Google" id="ProtNLM"/>
    </source>
</evidence>
<organism evidence="1 2">
    <name type="scientific">Rhizobium altiplani</name>
    <dbReference type="NCBI Taxonomy" id="1864509"/>
    <lineage>
        <taxon>Bacteria</taxon>
        <taxon>Pseudomonadati</taxon>
        <taxon>Pseudomonadota</taxon>
        <taxon>Alphaproteobacteria</taxon>
        <taxon>Hyphomicrobiales</taxon>
        <taxon>Rhizobiaceae</taxon>
        <taxon>Rhizobium/Agrobacterium group</taxon>
        <taxon>Rhizobium</taxon>
    </lineage>
</organism>
<evidence type="ECO:0000313" key="2">
    <source>
        <dbReference type="Proteomes" id="UP000068164"/>
    </source>
</evidence>
<dbReference type="RefSeq" id="WP_062373099.1">
    <property type="nucleotide sequence ID" value="NZ_LNCD01000115.1"/>
</dbReference>